<dbReference type="InterPro" id="IPR037053">
    <property type="entry name" value="Phage_tail_collar_dom_sf"/>
</dbReference>
<dbReference type="Pfam" id="PF07484">
    <property type="entry name" value="Collar"/>
    <property type="match status" value="1"/>
</dbReference>
<protein>
    <recommendedName>
        <fullName evidence="1">Phage tail collar domain-containing protein</fullName>
    </recommendedName>
</protein>
<accession>A0A098S053</accession>
<evidence type="ECO:0000259" key="1">
    <source>
        <dbReference type="Pfam" id="PF07484"/>
    </source>
</evidence>
<dbReference type="STRING" id="1524460.IX84_28915"/>
<dbReference type="InterPro" id="IPR011083">
    <property type="entry name" value="Phage_tail_collar_dom"/>
</dbReference>
<proteinExistence type="predicted"/>
<organism evidence="2 3">
    <name type="scientific">Phaeodactylibacter xiamenensis</name>
    <dbReference type="NCBI Taxonomy" id="1524460"/>
    <lineage>
        <taxon>Bacteria</taxon>
        <taxon>Pseudomonadati</taxon>
        <taxon>Bacteroidota</taxon>
        <taxon>Saprospiria</taxon>
        <taxon>Saprospirales</taxon>
        <taxon>Haliscomenobacteraceae</taxon>
        <taxon>Phaeodactylibacter</taxon>
    </lineage>
</organism>
<dbReference type="SUPFAM" id="SSF88874">
    <property type="entry name" value="Receptor-binding domain of short tail fibre protein gp12"/>
    <property type="match status" value="1"/>
</dbReference>
<dbReference type="EMBL" id="JPOS01000090">
    <property type="protein sequence ID" value="KGE85501.1"/>
    <property type="molecule type" value="Genomic_DNA"/>
</dbReference>
<sequence>MDGRIKDKTGLVMPVGSIIPFAGQTVPEGWLLCNGAVVRSDIYPDLFAVLGTHWGSGNGQGTFNLPDLRGHFLRGRDAGKGKDPDAASRTNLSGDVVGDKVGSYQNYEFRRHTHGATATTSFPRVAGGAGDNSGIPFDNSYACGCETNSTNITTSVSLSEEGGEESRPINAYVDYIIKY</sequence>
<comment type="caution">
    <text evidence="2">The sequence shown here is derived from an EMBL/GenBank/DDBJ whole genome shotgun (WGS) entry which is preliminary data.</text>
</comment>
<dbReference type="Gene3D" id="3.90.1340.10">
    <property type="entry name" value="Phage tail collar domain"/>
    <property type="match status" value="1"/>
</dbReference>
<reference evidence="2 3" key="1">
    <citation type="journal article" date="2014" name="Int. J. Syst. Evol. Microbiol.">
        <title>Phaeodactylibacter xiamenensis gen. nov., sp. nov., a member of the family Saprospiraceae isolated from the marine alga Phaeodactylum tricornutum.</title>
        <authorList>
            <person name="Chen Z.Jr."/>
            <person name="Lei X."/>
            <person name="Lai Q."/>
            <person name="Li Y."/>
            <person name="Zhang B."/>
            <person name="Zhang J."/>
            <person name="Zhang H."/>
            <person name="Yang L."/>
            <person name="Zheng W."/>
            <person name="Tian Y."/>
            <person name="Yu Z."/>
            <person name="Xu H.Jr."/>
            <person name="Zheng T."/>
        </authorList>
    </citation>
    <scope>NUCLEOTIDE SEQUENCE [LARGE SCALE GENOMIC DNA]</scope>
    <source>
        <strain evidence="2 3">KD52</strain>
    </source>
</reference>
<evidence type="ECO:0000313" key="2">
    <source>
        <dbReference type="EMBL" id="KGE85501.1"/>
    </source>
</evidence>
<dbReference type="AlphaFoldDB" id="A0A098S053"/>
<gene>
    <name evidence="2" type="ORF">IX84_28915</name>
</gene>
<name>A0A098S053_9BACT</name>
<keyword evidence="3" id="KW-1185">Reference proteome</keyword>
<dbReference type="Proteomes" id="UP000029736">
    <property type="component" value="Unassembled WGS sequence"/>
</dbReference>
<evidence type="ECO:0000313" key="3">
    <source>
        <dbReference type="Proteomes" id="UP000029736"/>
    </source>
</evidence>
<feature type="domain" description="Phage tail collar" evidence="1">
    <location>
        <begin position="16"/>
        <end position="72"/>
    </location>
</feature>